<feature type="transmembrane region" description="Helical" evidence="1">
    <location>
        <begin position="79"/>
        <end position="101"/>
    </location>
</feature>
<dbReference type="EMBL" id="JAACJJ010000014">
    <property type="protein sequence ID" value="KAF5327521.1"/>
    <property type="molecule type" value="Genomic_DNA"/>
</dbReference>
<proteinExistence type="predicted"/>
<dbReference type="AlphaFoldDB" id="A0A8H5F8E2"/>
<evidence type="ECO:0000313" key="3">
    <source>
        <dbReference type="Proteomes" id="UP000567179"/>
    </source>
</evidence>
<protein>
    <submittedName>
        <fullName evidence="2">Uncharacterized protein</fullName>
    </submittedName>
</protein>
<sequence length="629" mass="68238">MLGPFTAKFLTSSYNVYQNAFKNILFRVATITLDYVILRVFCIVAFWRNDYTSFLMFAENVIQKVLFISSRGFTARQSLLVGAFALIAAAGSLYDTMLWAIDNPGFILKHRAVDAASLASQLVKNPAYVVLVSANLTDPIATNTLNGSVVNDLYTHTLNFSLPGINRDGVIEVAPPLYPLNPLNATARIWLDGEGFAVGLDPTTMSTLNMSRSLTTACFPFNDPTVQTDTQAWNCNVPNSESLGLLQLQQGSIPIWWDTYHPDYLLAGEDNPWSSLGSGIGSSMMKQVFTVTKGLRRHTFKSTVIKASMTTSAPRTLEDGEISDFMRRTWSPDGTITTAVQELIDIVLQAKGNGTGRTFGDFVQTNTSLLATSTDYLIVLNNTGGYDFSALRFAHVNTTLIRSETLTEAPTPFEPCPGVVYRNTATGGGAISSSCHEPELINQTLPLDHNLFLGQMDASTVGIFTSVLGDGSSNLSSVALTDAGLDWISQQGDYMDRVLLSRAMILGGDSSAVTVDVQYSTTAISGLQLVLCILPAVLAILAWLVTRAKSMSYYKNSFFASVLTTTQTTTVEGEDLGHIRSVPEITLQRRGRNVTLGTPYGGTILNTVPVVADVREMAHEPLVLVKEGV</sequence>
<reference evidence="2 3" key="1">
    <citation type="journal article" date="2020" name="ISME J.">
        <title>Uncovering the hidden diversity of litter-decomposition mechanisms in mushroom-forming fungi.</title>
        <authorList>
            <person name="Floudas D."/>
            <person name="Bentzer J."/>
            <person name="Ahren D."/>
            <person name="Johansson T."/>
            <person name="Persson P."/>
            <person name="Tunlid A."/>
        </authorList>
    </citation>
    <scope>NUCLEOTIDE SEQUENCE [LARGE SCALE GENOMIC DNA]</scope>
    <source>
        <strain evidence="2 3">CBS 101986</strain>
    </source>
</reference>
<gene>
    <name evidence="2" type="ORF">D9619_004400</name>
</gene>
<feature type="transmembrane region" description="Helical" evidence="1">
    <location>
        <begin position="526"/>
        <end position="545"/>
    </location>
</feature>
<evidence type="ECO:0000256" key="1">
    <source>
        <dbReference type="SAM" id="Phobius"/>
    </source>
</evidence>
<keyword evidence="1" id="KW-0472">Membrane</keyword>
<keyword evidence="1" id="KW-0812">Transmembrane</keyword>
<keyword evidence="1" id="KW-1133">Transmembrane helix</keyword>
<dbReference type="Proteomes" id="UP000567179">
    <property type="component" value="Unassembled WGS sequence"/>
</dbReference>
<evidence type="ECO:0000313" key="2">
    <source>
        <dbReference type="EMBL" id="KAF5327521.1"/>
    </source>
</evidence>
<feature type="transmembrane region" description="Helical" evidence="1">
    <location>
        <begin position="24"/>
        <end position="47"/>
    </location>
</feature>
<keyword evidence="3" id="KW-1185">Reference proteome</keyword>
<organism evidence="2 3">
    <name type="scientific">Psilocybe cf. subviscida</name>
    <dbReference type="NCBI Taxonomy" id="2480587"/>
    <lineage>
        <taxon>Eukaryota</taxon>
        <taxon>Fungi</taxon>
        <taxon>Dikarya</taxon>
        <taxon>Basidiomycota</taxon>
        <taxon>Agaricomycotina</taxon>
        <taxon>Agaricomycetes</taxon>
        <taxon>Agaricomycetidae</taxon>
        <taxon>Agaricales</taxon>
        <taxon>Agaricineae</taxon>
        <taxon>Strophariaceae</taxon>
        <taxon>Psilocybe</taxon>
    </lineage>
</organism>
<comment type="caution">
    <text evidence="2">The sequence shown here is derived from an EMBL/GenBank/DDBJ whole genome shotgun (WGS) entry which is preliminary data.</text>
</comment>
<name>A0A8H5F8E2_9AGAR</name>
<dbReference type="OrthoDB" id="5348845at2759"/>
<accession>A0A8H5F8E2</accession>